<dbReference type="AlphaFoldDB" id="A0A563W506"/>
<feature type="chain" id="PRO_5021902970" evidence="10">
    <location>
        <begin position="28"/>
        <end position="537"/>
    </location>
</feature>
<dbReference type="InterPro" id="IPR051906">
    <property type="entry name" value="TolC-like"/>
</dbReference>
<keyword evidence="8" id="KW-0175">Coiled coil</keyword>
<dbReference type="Gene3D" id="1.20.1600.10">
    <property type="entry name" value="Outer membrane efflux proteins (OEP)"/>
    <property type="match status" value="1"/>
</dbReference>
<protein>
    <submittedName>
        <fullName evidence="11">Outer membrane efflux protein</fullName>
    </submittedName>
</protein>
<dbReference type="GO" id="GO:0015288">
    <property type="term" value="F:porin activity"/>
    <property type="evidence" value="ECO:0007669"/>
    <property type="project" value="TreeGrafter"/>
</dbReference>
<dbReference type="SUPFAM" id="SSF56954">
    <property type="entry name" value="Outer membrane efflux proteins (OEP)"/>
    <property type="match status" value="1"/>
</dbReference>
<feature type="compositionally biased region" description="Polar residues" evidence="9">
    <location>
        <begin position="67"/>
        <end position="86"/>
    </location>
</feature>
<proteinExistence type="inferred from homology"/>
<evidence type="ECO:0000256" key="3">
    <source>
        <dbReference type="ARBA" id="ARBA00022448"/>
    </source>
</evidence>
<dbReference type="EMBL" id="CAACVJ010000698">
    <property type="protein sequence ID" value="VEP18755.1"/>
    <property type="molecule type" value="Genomic_DNA"/>
</dbReference>
<accession>A0A563W506</accession>
<dbReference type="InterPro" id="IPR003423">
    <property type="entry name" value="OMP_efflux"/>
</dbReference>
<evidence type="ECO:0000313" key="12">
    <source>
        <dbReference type="Proteomes" id="UP000320055"/>
    </source>
</evidence>
<reference evidence="11 12" key="1">
    <citation type="submission" date="2019-01" db="EMBL/GenBank/DDBJ databases">
        <authorList>
            <person name="Brito A."/>
        </authorList>
    </citation>
    <scope>NUCLEOTIDE SEQUENCE [LARGE SCALE GENOMIC DNA]</scope>
    <source>
        <strain evidence="11">1</strain>
    </source>
</reference>
<comment type="similarity">
    <text evidence="2">Belongs to the outer membrane factor (OMF) (TC 1.B.17) family.</text>
</comment>
<keyword evidence="6" id="KW-0472">Membrane</keyword>
<keyword evidence="7" id="KW-0998">Cell outer membrane</keyword>
<organism evidence="11 12">
    <name type="scientific">Hyella patelloides LEGE 07179</name>
    <dbReference type="NCBI Taxonomy" id="945734"/>
    <lineage>
        <taxon>Bacteria</taxon>
        <taxon>Bacillati</taxon>
        <taxon>Cyanobacteriota</taxon>
        <taxon>Cyanophyceae</taxon>
        <taxon>Pleurocapsales</taxon>
        <taxon>Hyellaceae</taxon>
        <taxon>Hyella</taxon>
    </lineage>
</organism>
<evidence type="ECO:0000256" key="6">
    <source>
        <dbReference type="ARBA" id="ARBA00023136"/>
    </source>
</evidence>
<sequence length="537" mass="59366">MNYTLKAIQTVAISLPIILCSETTAQAEDVSDADLAQNGDRSTELPSQTAQDLKRKPTPNIDVIGQKDQSTSVIAQSSTQSSTNISYAPKKLNPSANPLKLPTKPSEVNIEIDQQISLQQAVELAIRNNQNLQEARLNLERSQKELREAKAALYPRLNTELNFSEAESTESAISLELARQQGNGFIDEDISTTSFDGSLNLTYDLYTGGLRGADIKRAEQQVRFSKLDLERITFEIRFEAIRDYYDLQNADSQVEIEQASVDEAQQTLQDAQLLQQAGIGTNFDVLRAEVELANAQQRLATVTAEQSTARRQLATTLSVGQQVELKTADRVKPAGTWQFSLEESIVTAYKNRAELEQLLVEKEINQKQKQIALSAVRPQLSLLASYNILDVGDDNVSLTDGYSVGARLSWDLYDGGAASARAKQSETDIAIDEAQFADQRHEIRLEVEQGYFSLAASRGNITTSQKALELANESLNLARMRFQSGVGTQTDVIQAQSELTTARGNYLRAIIEFNQSLNQLERAVTNLPNDQLNNSNL</sequence>
<feature type="signal peptide" evidence="10">
    <location>
        <begin position="1"/>
        <end position="27"/>
    </location>
</feature>
<dbReference type="OrthoDB" id="501974at2"/>
<dbReference type="GO" id="GO:1990281">
    <property type="term" value="C:efflux pump complex"/>
    <property type="evidence" value="ECO:0007669"/>
    <property type="project" value="TreeGrafter"/>
</dbReference>
<keyword evidence="3" id="KW-0813">Transport</keyword>
<comment type="subcellular location">
    <subcellularLocation>
        <location evidence="1">Cell outer membrane</location>
    </subcellularLocation>
</comment>
<evidence type="ECO:0000256" key="9">
    <source>
        <dbReference type="SAM" id="MobiDB-lite"/>
    </source>
</evidence>
<dbReference type="PANTHER" id="PTHR30026:SF21">
    <property type="entry name" value="SLR1270 PROTEIN"/>
    <property type="match status" value="1"/>
</dbReference>
<gene>
    <name evidence="11" type="ORF">H1P_90002</name>
</gene>
<feature type="coiled-coil region" evidence="8">
    <location>
        <begin position="122"/>
        <end position="152"/>
    </location>
</feature>
<evidence type="ECO:0000313" key="11">
    <source>
        <dbReference type="EMBL" id="VEP18755.1"/>
    </source>
</evidence>
<keyword evidence="12" id="KW-1185">Reference proteome</keyword>
<evidence type="ECO:0000256" key="8">
    <source>
        <dbReference type="SAM" id="Coils"/>
    </source>
</evidence>
<dbReference type="RefSeq" id="WP_144863679.1">
    <property type="nucleotide sequence ID" value="NZ_LR213773.1"/>
</dbReference>
<keyword evidence="5" id="KW-0812">Transmembrane</keyword>
<feature type="coiled-coil region" evidence="8">
    <location>
        <begin position="247"/>
        <end position="312"/>
    </location>
</feature>
<dbReference type="Pfam" id="PF02321">
    <property type="entry name" value="OEP"/>
    <property type="match status" value="2"/>
</dbReference>
<dbReference type="GO" id="GO:0015562">
    <property type="term" value="F:efflux transmembrane transporter activity"/>
    <property type="evidence" value="ECO:0007669"/>
    <property type="project" value="InterPro"/>
</dbReference>
<evidence type="ECO:0000256" key="7">
    <source>
        <dbReference type="ARBA" id="ARBA00023237"/>
    </source>
</evidence>
<feature type="region of interest" description="Disordered" evidence="9">
    <location>
        <begin position="35"/>
        <end position="99"/>
    </location>
</feature>
<name>A0A563W506_9CYAN</name>
<dbReference type="Proteomes" id="UP000320055">
    <property type="component" value="Unassembled WGS sequence"/>
</dbReference>
<evidence type="ECO:0000256" key="4">
    <source>
        <dbReference type="ARBA" id="ARBA00022452"/>
    </source>
</evidence>
<evidence type="ECO:0000256" key="5">
    <source>
        <dbReference type="ARBA" id="ARBA00022692"/>
    </source>
</evidence>
<evidence type="ECO:0000256" key="10">
    <source>
        <dbReference type="SAM" id="SignalP"/>
    </source>
</evidence>
<keyword evidence="4" id="KW-1134">Transmembrane beta strand</keyword>
<dbReference type="GO" id="GO:0009279">
    <property type="term" value="C:cell outer membrane"/>
    <property type="evidence" value="ECO:0007669"/>
    <property type="project" value="UniProtKB-SubCell"/>
</dbReference>
<keyword evidence="10" id="KW-0732">Signal</keyword>
<dbReference type="PANTHER" id="PTHR30026">
    <property type="entry name" value="OUTER MEMBRANE PROTEIN TOLC"/>
    <property type="match status" value="1"/>
</dbReference>
<evidence type="ECO:0000256" key="2">
    <source>
        <dbReference type="ARBA" id="ARBA00007613"/>
    </source>
</evidence>
<evidence type="ECO:0000256" key="1">
    <source>
        <dbReference type="ARBA" id="ARBA00004442"/>
    </source>
</evidence>